<dbReference type="CDD" id="cd00487">
    <property type="entry name" value="Pep_deformylase"/>
    <property type="match status" value="1"/>
</dbReference>
<feature type="active site" evidence="2">
    <location>
        <position position="140"/>
    </location>
</feature>
<dbReference type="HAMAP" id="MF_00163">
    <property type="entry name" value="Pep_deformylase"/>
    <property type="match status" value="1"/>
</dbReference>
<feature type="binding site" evidence="2">
    <location>
        <position position="97"/>
    </location>
    <ligand>
        <name>Fe cation</name>
        <dbReference type="ChEBI" id="CHEBI:24875"/>
    </ligand>
</feature>
<keyword evidence="2" id="KW-0378">Hydrolase</keyword>
<dbReference type="InterPro" id="IPR023635">
    <property type="entry name" value="Peptide_deformylase"/>
</dbReference>
<name>A0A1G5PMF2_9GAMM</name>
<reference evidence="3 4" key="1">
    <citation type="submission" date="2016-10" db="EMBL/GenBank/DDBJ databases">
        <authorList>
            <person name="de Groot N.N."/>
        </authorList>
    </citation>
    <scope>NUCLEOTIDE SEQUENCE [LARGE SCALE GENOMIC DNA]</scope>
    <source>
        <strain evidence="3 4">HLD2</strain>
    </source>
</reference>
<dbReference type="PRINTS" id="PR01576">
    <property type="entry name" value="PDEFORMYLASE"/>
</dbReference>
<accession>A0A1G5PMF2</accession>
<dbReference type="SUPFAM" id="SSF56420">
    <property type="entry name" value="Peptide deformylase"/>
    <property type="match status" value="1"/>
</dbReference>
<feature type="binding site" evidence="2">
    <location>
        <position position="139"/>
    </location>
    <ligand>
        <name>Fe cation</name>
        <dbReference type="ChEBI" id="CHEBI:24875"/>
    </ligand>
</feature>
<evidence type="ECO:0000256" key="1">
    <source>
        <dbReference type="ARBA" id="ARBA00010759"/>
    </source>
</evidence>
<dbReference type="GO" id="GO:0042586">
    <property type="term" value="F:peptide deformylase activity"/>
    <property type="evidence" value="ECO:0007669"/>
    <property type="project" value="UniProtKB-UniRule"/>
</dbReference>
<keyword evidence="2" id="KW-0408">Iron</keyword>
<comment type="cofactor">
    <cofactor evidence="2">
        <name>Fe(2+)</name>
        <dbReference type="ChEBI" id="CHEBI:29033"/>
    </cofactor>
    <text evidence="2">Binds 1 Fe(2+) ion.</text>
</comment>
<dbReference type="Gene3D" id="3.90.45.10">
    <property type="entry name" value="Peptide deformylase"/>
    <property type="match status" value="1"/>
</dbReference>
<keyword evidence="2" id="KW-0479">Metal-binding</keyword>
<dbReference type="NCBIfam" id="NF001159">
    <property type="entry name" value="PRK00150.1-3"/>
    <property type="match status" value="1"/>
</dbReference>
<organism evidence="3 4">
    <name type="scientific">Thiohalomonas denitrificans</name>
    <dbReference type="NCBI Taxonomy" id="415747"/>
    <lineage>
        <taxon>Bacteria</taxon>
        <taxon>Pseudomonadati</taxon>
        <taxon>Pseudomonadota</taxon>
        <taxon>Gammaproteobacteria</taxon>
        <taxon>Thiohalomonadales</taxon>
        <taxon>Thiohalomonadaceae</taxon>
        <taxon>Thiohalomonas</taxon>
    </lineage>
</organism>
<gene>
    <name evidence="2" type="primary">def</name>
    <name evidence="3" type="ORF">SAMN03097708_00383</name>
</gene>
<evidence type="ECO:0000313" key="4">
    <source>
        <dbReference type="Proteomes" id="UP000199648"/>
    </source>
</evidence>
<protein>
    <recommendedName>
        <fullName evidence="2">Peptide deformylase</fullName>
        <shortName evidence="2">PDF</shortName>
        <ecNumber evidence="2">3.5.1.88</ecNumber>
    </recommendedName>
    <alternativeName>
        <fullName evidence="2">Polypeptide deformylase</fullName>
    </alternativeName>
</protein>
<dbReference type="RefSeq" id="WP_092992021.1">
    <property type="nucleotide sequence ID" value="NZ_FMWD01000001.1"/>
</dbReference>
<dbReference type="PANTHER" id="PTHR10458">
    <property type="entry name" value="PEPTIDE DEFORMYLASE"/>
    <property type="match status" value="1"/>
</dbReference>
<dbReference type="AlphaFoldDB" id="A0A1G5PMF2"/>
<dbReference type="EMBL" id="FMWD01000001">
    <property type="protein sequence ID" value="SCZ50290.1"/>
    <property type="molecule type" value="Genomic_DNA"/>
</dbReference>
<comment type="catalytic activity">
    <reaction evidence="2">
        <text>N-terminal N-formyl-L-methionyl-[peptide] + H2O = N-terminal L-methionyl-[peptide] + formate</text>
        <dbReference type="Rhea" id="RHEA:24420"/>
        <dbReference type="Rhea" id="RHEA-COMP:10639"/>
        <dbReference type="Rhea" id="RHEA-COMP:10640"/>
        <dbReference type="ChEBI" id="CHEBI:15377"/>
        <dbReference type="ChEBI" id="CHEBI:15740"/>
        <dbReference type="ChEBI" id="CHEBI:49298"/>
        <dbReference type="ChEBI" id="CHEBI:64731"/>
        <dbReference type="EC" id="3.5.1.88"/>
    </reaction>
</comment>
<keyword evidence="2" id="KW-0648">Protein biosynthesis</keyword>
<dbReference type="GO" id="GO:0046872">
    <property type="term" value="F:metal ion binding"/>
    <property type="evidence" value="ECO:0007669"/>
    <property type="project" value="UniProtKB-KW"/>
</dbReference>
<sequence>MAILDILTYPDERLKRIAEPVDRFDEELQAFLSDLEETMDAGPGGVGIAAPQVDRLQRIAIVDCSKARKPVPNHGRLFLINPEIIEWEGMEVGREGCMSVPDYTGNVIRAERVSVSALDRGGEPQEYRFEGFEAKAVQHEVDHLDGLLFLDRLVSRRNDLFRRKSYQKPKKSKTA</sequence>
<dbReference type="EC" id="3.5.1.88" evidence="2"/>
<dbReference type="GO" id="GO:0006412">
    <property type="term" value="P:translation"/>
    <property type="evidence" value="ECO:0007669"/>
    <property type="project" value="UniProtKB-UniRule"/>
</dbReference>
<dbReference type="Pfam" id="PF01327">
    <property type="entry name" value="Pep_deformylase"/>
    <property type="match status" value="1"/>
</dbReference>
<dbReference type="STRING" id="415747.SAMN03097708_00383"/>
<dbReference type="InterPro" id="IPR036821">
    <property type="entry name" value="Peptide_deformylase_sf"/>
</dbReference>
<proteinExistence type="inferred from homology"/>
<keyword evidence="4" id="KW-1185">Reference proteome</keyword>
<evidence type="ECO:0000313" key="3">
    <source>
        <dbReference type="EMBL" id="SCZ50290.1"/>
    </source>
</evidence>
<comment type="function">
    <text evidence="2">Removes the formyl group from the N-terminal Met of newly synthesized proteins. Requires at least a dipeptide for an efficient rate of reaction. N-terminal L-methionine is a prerequisite for activity but the enzyme has broad specificity at other positions.</text>
</comment>
<feature type="binding site" evidence="2">
    <location>
        <position position="143"/>
    </location>
    <ligand>
        <name>Fe cation</name>
        <dbReference type="ChEBI" id="CHEBI:24875"/>
    </ligand>
</feature>
<comment type="similarity">
    <text evidence="1 2">Belongs to the polypeptide deformylase family.</text>
</comment>
<dbReference type="PANTHER" id="PTHR10458:SF22">
    <property type="entry name" value="PEPTIDE DEFORMYLASE"/>
    <property type="match status" value="1"/>
</dbReference>
<dbReference type="Proteomes" id="UP000199648">
    <property type="component" value="Unassembled WGS sequence"/>
</dbReference>
<dbReference type="OrthoDB" id="9804313at2"/>
<dbReference type="NCBIfam" id="TIGR00079">
    <property type="entry name" value="pept_deformyl"/>
    <property type="match status" value="1"/>
</dbReference>
<dbReference type="PIRSF" id="PIRSF004749">
    <property type="entry name" value="Pep_def"/>
    <property type="match status" value="1"/>
</dbReference>
<evidence type="ECO:0000256" key="2">
    <source>
        <dbReference type="HAMAP-Rule" id="MF_00163"/>
    </source>
</evidence>